<reference evidence="2" key="1">
    <citation type="journal article" date="2012" name="Nat. Biotechnol.">
        <title>Reference genome sequence of the model plant Setaria.</title>
        <authorList>
            <person name="Bennetzen J.L."/>
            <person name="Schmutz J."/>
            <person name="Wang H."/>
            <person name="Percifield R."/>
            <person name="Hawkins J."/>
            <person name="Pontaroli A.C."/>
            <person name="Estep M."/>
            <person name="Feng L."/>
            <person name="Vaughn J.N."/>
            <person name="Grimwood J."/>
            <person name="Jenkins J."/>
            <person name="Barry K."/>
            <person name="Lindquist E."/>
            <person name="Hellsten U."/>
            <person name="Deshpande S."/>
            <person name="Wang X."/>
            <person name="Wu X."/>
            <person name="Mitros T."/>
            <person name="Triplett J."/>
            <person name="Yang X."/>
            <person name="Ye C.Y."/>
            <person name="Mauro-Herrera M."/>
            <person name="Wang L."/>
            <person name="Li P."/>
            <person name="Sharma M."/>
            <person name="Sharma R."/>
            <person name="Ronald P.C."/>
            <person name="Panaud O."/>
            <person name="Kellogg E.A."/>
            <person name="Brutnell T.P."/>
            <person name="Doust A.N."/>
            <person name="Tuskan G.A."/>
            <person name="Rokhsar D."/>
            <person name="Devos K.M."/>
        </authorList>
    </citation>
    <scope>NUCLEOTIDE SEQUENCE [LARGE SCALE GENOMIC DNA]</scope>
    <source>
        <strain evidence="2">Yugu1</strain>
    </source>
</reference>
<gene>
    <name evidence="2" type="ORF">SETIT_9G218800v2</name>
</gene>
<accession>A0A368SJ75</accession>
<sequence>MVVPLARAPLPRVQLRPTPTVRRRRMTDPSGSLGAWGAGGGRGSWGRSEEPPGRGCNGLATGAEPRRTARCCRRAGRTHHPHSRRLGRGQGRGGAGGRPWQAGGRRGRGGRPGLRLRGRGWGGVALARWARAFCIIRFDLGTRAAGGGVLPARHAGGGLDRLITFSSFPDSMSHHLPRHRSSIYD</sequence>
<dbReference type="OrthoDB" id="10265409at2759"/>
<feature type="compositionally biased region" description="Basic residues" evidence="1">
    <location>
        <begin position="73"/>
        <end position="87"/>
    </location>
</feature>
<feature type="compositionally biased region" description="Gly residues" evidence="1">
    <location>
        <begin position="34"/>
        <end position="44"/>
    </location>
</feature>
<organism evidence="2">
    <name type="scientific">Setaria italica</name>
    <name type="common">Foxtail millet</name>
    <name type="synonym">Panicum italicum</name>
    <dbReference type="NCBI Taxonomy" id="4555"/>
    <lineage>
        <taxon>Eukaryota</taxon>
        <taxon>Viridiplantae</taxon>
        <taxon>Streptophyta</taxon>
        <taxon>Embryophyta</taxon>
        <taxon>Tracheophyta</taxon>
        <taxon>Spermatophyta</taxon>
        <taxon>Magnoliopsida</taxon>
        <taxon>Liliopsida</taxon>
        <taxon>Poales</taxon>
        <taxon>Poaceae</taxon>
        <taxon>PACMAD clade</taxon>
        <taxon>Panicoideae</taxon>
        <taxon>Panicodae</taxon>
        <taxon>Paniceae</taxon>
        <taxon>Cenchrinae</taxon>
        <taxon>Setaria</taxon>
    </lineage>
</organism>
<proteinExistence type="predicted"/>
<evidence type="ECO:0000256" key="1">
    <source>
        <dbReference type="SAM" id="MobiDB-lite"/>
    </source>
</evidence>
<evidence type="ECO:0000313" key="2">
    <source>
        <dbReference type="EMBL" id="RCV42467.1"/>
    </source>
</evidence>
<reference evidence="2" key="2">
    <citation type="submission" date="2015-07" db="EMBL/GenBank/DDBJ databases">
        <authorList>
            <person name="Noorani M."/>
        </authorList>
    </citation>
    <scope>NUCLEOTIDE SEQUENCE</scope>
    <source>
        <strain evidence="2">Yugu1</strain>
    </source>
</reference>
<protein>
    <submittedName>
        <fullName evidence="2">Uncharacterized protein</fullName>
    </submittedName>
</protein>
<feature type="compositionally biased region" description="Gly residues" evidence="1">
    <location>
        <begin position="88"/>
        <end position="97"/>
    </location>
</feature>
<dbReference type="AlphaFoldDB" id="A0A368SJ75"/>
<feature type="compositionally biased region" description="Basic residues" evidence="1">
    <location>
        <begin position="105"/>
        <end position="114"/>
    </location>
</feature>
<dbReference type="EMBL" id="CM003536">
    <property type="protein sequence ID" value="RCV42467.1"/>
    <property type="molecule type" value="Genomic_DNA"/>
</dbReference>
<feature type="region of interest" description="Disordered" evidence="1">
    <location>
        <begin position="18"/>
        <end position="61"/>
    </location>
</feature>
<name>A0A368SJ75_SETIT</name>
<feature type="region of interest" description="Disordered" evidence="1">
    <location>
        <begin position="73"/>
        <end position="114"/>
    </location>
</feature>